<organism evidence="15 16">
    <name type="scientific">Breznakibacter xylanolyticus</name>
    <dbReference type="NCBI Taxonomy" id="990"/>
    <lineage>
        <taxon>Bacteria</taxon>
        <taxon>Pseudomonadati</taxon>
        <taxon>Bacteroidota</taxon>
        <taxon>Bacteroidia</taxon>
        <taxon>Marinilabiliales</taxon>
        <taxon>Marinilabiliaceae</taxon>
        <taxon>Breznakibacter</taxon>
    </lineage>
</organism>
<feature type="binding site" evidence="12">
    <location>
        <begin position="73"/>
        <end position="75"/>
    </location>
    <ligand>
        <name>FAD</name>
        <dbReference type="ChEBI" id="CHEBI:57692"/>
    </ligand>
</feature>
<feature type="domain" description="FAD-binding FR-type" evidence="14">
    <location>
        <begin position="5"/>
        <end position="105"/>
    </location>
</feature>
<comment type="cofactor">
    <cofactor evidence="13">
        <name>[2Fe-2S] cluster</name>
        <dbReference type="ChEBI" id="CHEBI:190135"/>
    </cofactor>
    <text evidence="13">Binds 1 [2Fe-2S] cluster per subunit.</text>
</comment>
<comment type="caution">
    <text evidence="15">The sequence shown here is derived from an EMBL/GenBank/DDBJ whole genome shotgun (WGS) entry which is preliminary data.</text>
</comment>
<dbReference type="Proteomes" id="UP000249239">
    <property type="component" value="Unassembled WGS sequence"/>
</dbReference>
<dbReference type="SUPFAM" id="SSF63380">
    <property type="entry name" value="Riboflavin synthase domain-like"/>
    <property type="match status" value="1"/>
</dbReference>
<reference evidence="15 16" key="1">
    <citation type="submission" date="2018-06" db="EMBL/GenBank/DDBJ databases">
        <title>Genomic Encyclopedia of Archaeal and Bacterial Type Strains, Phase II (KMG-II): from individual species to whole genera.</title>
        <authorList>
            <person name="Goeker M."/>
        </authorList>
    </citation>
    <scope>NUCLEOTIDE SEQUENCE [LARGE SCALE GENOMIC DNA]</scope>
    <source>
        <strain evidence="15 16">DSM 6779</strain>
    </source>
</reference>
<evidence type="ECO:0000256" key="7">
    <source>
        <dbReference type="ARBA" id="ARBA00022975"/>
    </source>
</evidence>
<dbReference type="InterPro" id="IPR019480">
    <property type="entry name" value="Dihydroorotate_DH_Fe-S-bd"/>
</dbReference>
<evidence type="ECO:0000256" key="9">
    <source>
        <dbReference type="ARBA" id="ARBA00023004"/>
    </source>
</evidence>
<evidence type="ECO:0000256" key="13">
    <source>
        <dbReference type="PIRSR" id="PIRSR006816-2"/>
    </source>
</evidence>
<evidence type="ECO:0000313" key="15">
    <source>
        <dbReference type="EMBL" id="PZX15340.1"/>
    </source>
</evidence>
<feature type="binding site" evidence="11 12">
    <location>
        <begin position="56"/>
        <end position="59"/>
    </location>
    <ligand>
        <name>FAD</name>
        <dbReference type="ChEBI" id="CHEBI:57692"/>
    </ligand>
</feature>
<dbReference type="Gene3D" id="3.40.50.80">
    <property type="entry name" value="Nucleotide-binding domain of ferredoxin-NADP reductase (FNR) module"/>
    <property type="match status" value="1"/>
</dbReference>
<keyword evidence="8 11" id="KW-0249">Electron transport</keyword>
<comment type="cofactor">
    <cofactor evidence="11">
        <name>[2Fe-2S] cluster</name>
        <dbReference type="ChEBI" id="CHEBI:190135"/>
    </cofactor>
    <text evidence="11">Binds 1 [2Fe-2S] cluster per subunit.</text>
</comment>
<protein>
    <recommendedName>
        <fullName evidence="11">Dihydroorotate dehydrogenase B (NAD(+)), electron transfer subunit</fullName>
    </recommendedName>
    <alternativeName>
        <fullName evidence="11">Dihydroorotate oxidase B, electron transfer subunit</fullName>
    </alternativeName>
</protein>
<dbReference type="InterPro" id="IPR008333">
    <property type="entry name" value="Cbr1-like_FAD-bd_dom"/>
</dbReference>
<dbReference type="Gene3D" id="2.10.240.10">
    <property type="entry name" value="Dihydroorotate dehydrogenase, electron transfer subunit"/>
    <property type="match status" value="1"/>
</dbReference>
<evidence type="ECO:0000256" key="1">
    <source>
        <dbReference type="ARBA" id="ARBA00006422"/>
    </source>
</evidence>
<comment type="similarity">
    <text evidence="1 11">Belongs to the PyrK family.</text>
</comment>
<dbReference type="Pfam" id="PF00175">
    <property type="entry name" value="NAD_binding_1"/>
    <property type="match status" value="1"/>
</dbReference>
<dbReference type="PANTHER" id="PTHR43513:SF3">
    <property type="entry name" value="DIHYDROOROTATE DEHYDROGENASE B (NAD(+)), ELECTRON TRANSFER SUBUNIT-RELATED"/>
    <property type="match status" value="1"/>
</dbReference>
<evidence type="ECO:0000256" key="12">
    <source>
        <dbReference type="PIRSR" id="PIRSR006816-1"/>
    </source>
</evidence>
<sequence length="258" mass="28820">MCQKKYIDDFTVLQTRRVTHDYVIIDLQHPSQLPDIRPGQFVQVKVEDRPNVFLRRPISVHDADKNQGILRLLVQEVGEGTRWMGQLEPGQKLNLVYPLGNSFPMPKTDRVLLVGGGCGIAPLLFLGKELRKHGIKPRFLMGARSAAHLIDMSEYRELGDVYVTTEDGSEGTKGFVIHHPVMKTDKPDFDVIYTCGPEPMMKVLAKYAANHHLDCHVSLENSMACGIGACLCCVTATQQGNKCTCIDGPVFDSKDLKW</sequence>
<evidence type="ECO:0000256" key="4">
    <source>
        <dbReference type="ARBA" id="ARBA00022714"/>
    </source>
</evidence>
<evidence type="ECO:0000256" key="3">
    <source>
        <dbReference type="ARBA" id="ARBA00022630"/>
    </source>
</evidence>
<dbReference type="GO" id="GO:0046872">
    <property type="term" value="F:metal ion binding"/>
    <property type="evidence" value="ECO:0007669"/>
    <property type="project" value="UniProtKB-KW"/>
</dbReference>
<feature type="binding site" evidence="11 13">
    <location>
        <position position="225"/>
    </location>
    <ligand>
        <name>[2Fe-2S] cluster</name>
        <dbReference type="ChEBI" id="CHEBI:190135"/>
    </ligand>
</feature>
<dbReference type="GO" id="GO:0051537">
    <property type="term" value="F:2 iron, 2 sulfur cluster binding"/>
    <property type="evidence" value="ECO:0007669"/>
    <property type="project" value="UniProtKB-KW"/>
</dbReference>
<comment type="pathway">
    <text evidence="11">Pyrimidine metabolism; UMP biosynthesis via de novo pathway; orotate from (S)-dihydroorotate (NAD(+) route): step 1/1.</text>
</comment>
<feature type="binding site" evidence="11 13">
    <location>
        <position position="230"/>
    </location>
    <ligand>
        <name>[2Fe-2S] cluster</name>
        <dbReference type="ChEBI" id="CHEBI:190135"/>
    </ligand>
</feature>
<evidence type="ECO:0000259" key="14">
    <source>
        <dbReference type="PROSITE" id="PS51384"/>
    </source>
</evidence>
<keyword evidence="5 11" id="KW-0479">Metal-binding</keyword>
<keyword evidence="7 11" id="KW-0665">Pyrimidine biosynthesis</keyword>
<dbReference type="GO" id="GO:0016491">
    <property type="term" value="F:oxidoreductase activity"/>
    <property type="evidence" value="ECO:0007669"/>
    <property type="project" value="InterPro"/>
</dbReference>
<feature type="binding site" evidence="11 12">
    <location>
        <begin position="80"/>
        <end position="81"/>
    </location>
    <ligand>
        <name>FAD</name>
        <dbReference type="ChEBI" id="CHEBI:57692"/>
    </ligand>
</feature>
<dbReference type="Pfam" id="PF00970">
    <property type="entry name" value="FAD_binding_6"/>
    <property type="match status" value="1"/>
</dbReference>
<keyword evidence="16" id="KW-1185">Reference proteome</keyword>
<dbReference type="InterPro" id="IPR023455">
    <property type="entry name" value="Dihydroorotate_DHASE_ETsu"/>
</dbReference>
<dbReference type="CDD" id="cd06218">
    <property type="entry name" value="DHOD_e_trans"/>
    <property type="match status" value="1"/>
</dbReference>
<dbReference type="GO" id="GO:0050660">
    <property type="term" value="F:flavin adenine dinucleotide binding"/>
    <property type="evidence" value="ECO:0007669"/>
    <property type="project" value="InterPro"/>
</dbReference>
<evidence type="ECO:0000256" key="6">
    <source>
        <dbReference type="ARBA" id="ARBA00022827"/>
    </source>
</evidence>
<comment type="function">
    <text evidence="11">Responsible for channeling the electrons from the oxidation of dihydroorotate from the FMN redox center in the PyrD type B subunit to the ultimate electron acceptor NAD(+).</text>
</comment>
<keyword evidence="6 11" id="KW-0274">FAD</keyword>
<dbReference type="InterPro" id="IPR017927">
    <property type="entry name" value="FAD-bd_FR_type"/>
</dbReference>
<dbReference type="InterPro" id="IPR001433">
    <property type="entry name" value="OxRdtase_FAD/NAD-bd"/>
</dbReference>
<dbReference type="UniPathway" id="UPA00070">
    <property type="reaction ID" value="UER00945"/>
</dbReference>
<evidence type="ECO:0000256" key="2">
    <source>
        <dbReference type="ARBA" id="ARBA00022448"/>
    </source>
</evidence>
<evidence type="ECO:0000256" key="11">
    <source>
        <dbReference type="HAMAP-Rule" id="MF_01211"/>
    </source>
</evidence>
<dbReference type="AlphaFoldDB" id="A0A2W7N5J7"/>
<dbReference type="GO" id="GO:0044205">
    <property type="term" value="P:'de novo' UMP biosynthetic process"/>
    <property type="evidence" value="ECO:0007669"/>
    <property type="project" value="UniProtKB-UniRule"/>
</dbReference>
<keyword evidence="3 11" id="KW-0285">Flavoprotein</keyword>
<keyword evidence="4 11" id="KW-0001">2Fe-2S</keyword>
<feature type="binding site" evidence="11 13">
    <location>
        <position position="233"/>
    </location>
    <ligand>
        <name>[2Fe-2S] cluster</name>
        <dbReference type="ChEBI" id="CHEBI:190135"/>
    </ligand>
</feature>
<evidence type="ECO:0000256" key="8">
    <source>
        <dbReference type="ARBA" id="ARBA00022982"/>
    </source>
</evidence>
<evidence type="ECO:0000313" key="16">
    <source>
        <dbReference type="Proteomes" id="UP000249239"/>
    </source>
</evidence>
<dbReference type="OrthoDB" id="9789468at2"/>
<dbReference type="GO" id="GO:0009055">
    <property type="term" value="F:electron transfer activity"/>
    <property type="evidence" value="ECO:0007669"/>
    <property type="project" value="UniProtKB-UniRule"/>
</dbReference>
<dbReference type="HAMAP" id="MF_01211">
    <property type="entry name" value="DHODB_Fe_S_bind"/>
    <property type="match status" value="1"/>
</dbReference>
<proteinExistence type="inferred from homology"/>
<keyword evidence="9 11" id="KW-0408">Iron</keyword>
<dbReference type="InterPro" id="IPR037117">
    <property type="entry name" value="Dihydroorotate_DH_ele_sf"/>
</dbReference>
<dbReference type="PIRSF" id="PIRSF006816">
    <property type="entry name" value="Cyc3_hyd_g"/>
    <property type="match status" value="1"/>
</dbReference>
<gene>
    <name evidence="11" type="primary">pyrK</name>
    <name evidence="15" type="ORF">LX69_02178</name>
</gene>
<dbReference type="Pfam" id="PF10418">
    <property type="entry name" value="DHODB_Fe-S_bind"/>
    <property type="match status" value="1"/>
</dbReference>
<dbReference type="RefSeq" id="WP_111446023.1">
    <property type="nucleotide sequence ID" value="NZ_QKZK01000016.1"/>
</dbReference>
<dbReference type="EMBL" id="QKZK01000016">
    <property type="protein sequence ID" value="PZX15340.1"/>
    <property type="molecule type" value="Genomic_DNA"/>
</dbReference>
<dbReference type="PANTHER" id="PTHR43513">
    <property type="entry name" value="DIHYDROOROTATE DEHYDROGENASE B (NAD(+)), ELECTRON TRANSFER SUBUNIT"/>
    <property type="match status" value="1"/>
</dbReference>
<dbReference type="SUPFAM" id="SSF52343">
    <property type="entry name" value="Ferredoxin reductase-like, C-terminal NADP-linked domain"/>
    <property type="match status" value="1"/>
</dbReference>
<feature type="binding site" evidence="11 13">
    <location>
        <position position="245"/>
    </location>
    <ligand>
        <name>[2Fe-2S] cluster</name>
        <dbReference type="ChEBI" id="CHEBI:190135"/>
    </ligand>
</feature>
<comment type="cofactor">
    <cofactor evidence="11 12">
        <name>FAD</name>
        <dbReference type="ChEBI" id="CHEBI:57692"/>
    </cofactor>
    <text evidence="11 12">Binds 1 FAD per subunit.</text>
</comment>
<dbReference type="PROSITE" id="PS51384">
    <property type="entry name" value="FAD_FR"/>
    <property type="match status" value="1"/>
</dbReference>
<keyword evidence="2 11" id="KW-0813">Transport</keyword>
<evidence type="ECO:0000256" key="10">
    <source>
        <dbReference type="ARBA" id="ARBA00023014"/>
    </source>
</evidence>
<keyword evidence="10 11" id="KW-0411">Iron-sulfur</keyword>
<dbReference type="InterPro" id="IPR039261">
    <property type="entry name" value="FNR_nucleotide-bd"/>
</dbReference>
<dbReference type="InterPro" id="IPR050353">
    <property type="entry name" value="PyrK_electron_transfer"/>
</dbReference>
<dbReference type="PRINTS" id="PR00409">
    <property type="entry name" value="PHDIOXRDTASE"/>
</dbReference>
<dbReference type="InterPro" id="IPR012165">
    <property type="entry name" value="Cyt_c3_hydrogenase_gsu"/>
</dbReference>
<feature type="binding site" evidence="11">
    <location>
        <begin position="69"/>
        <end position="71"/>
    </location>
    <ligand>
        <name>FAD</name>
        <dbReference type="ChEBI" id="CHEBI:57692"/>
    </ligand>
</feature>
<comment type="subunit">
    <text evidence="11">Heterotetramer of 2 PyrK and 2 PyrD type B subunits.</text>
</comment>
<name>A0A2W7N5J7_9BACT</name>
<evidence type="ECO:0000256" key="5">
    <source>
        <dbReference type="ARBA" id="ARBA00022723"/>
    </source>
</evidence>
<dbReference type="Gene3D" id="2.40.30.10">
    <property type="entry name" value="Translation factors"/>
    <property type="match status" value="1"/>
</dbReference>
<accession>A0A2W7N5J7</accession>
<dbReference type="InterPro" id="IPR017938">
    <property type="entry name" value="Riboflavin_synthase-like_b-brl"/>
</dbReference>